<evidence type="ECO:0000259" key="2">
    <source>
        <dbReference type="Pfam" id="PF14326"/>
    </source>
</evidence>
<evidence type="ECO:0000313" key="3">
    <source>
        <dbReference type="EMBL" id="SHH94047.1"/>
    </source>
</evidence>
<organism evidence="3 4">
    <name type="scientific">Desulfofustis glycolicus DSM 9705</name>
    <dbReference type="NCBI Taxonomy" id="1121409"/>
    <lineage>
        <taxon>Bacteria</taxon>
        <taxon>Pseudomonadati</taxon>
        <taxon>Thermodesulfobacteriota</taxon>
        <taxon>Desulfobulbia</taxon>
        <taxon>Desulfobulbales</taxon>
        <taxon>Desulfocapsaceae</taxon>
        <taxon>Desulfofustis</taxon>
    </lineage>
</organism>
<reference evidence="3 4" key="1">
    <citation type="submission" date="2016-11" db="EMBL/GenBank/DDBJ databases">
        <authorList>
            <person name="Jaros S."/>
            <person name="Januszkiewicz K."/>
            <person name="Wedrychowicz H."/>
        </authorList>
    </citation>
    <scope>NUCLEOTIDE SEQUENCE [LARGE SCALE GENOMIC DNA]</scope>
    <source>
        <strain evidence="3 4">DSM 9705</strain>
    </source>
</reference>
<dbReference type="InterPro" id="IPR025493">
    <property type="entry name" value="DUF4384"/>
</dbReference>
<gene>
    <name evidence="3" type="ORF">SAMN02745124_02712</name>
</gene>
<keyword evidence="4" id="KW-1185">Reference proteome</keyword>
<dbReference type="AlphaFoldDB" id="A0A1M5X2G2"/>
<dbReference type="Pfam" id="PF14326">
    <property type="entry name" value="DUF4384"/>
    <property type="match status" value="1"/>
</dbReference>
<feature type="chain" id="PRO_5013177990" description="DUF4384 domain-containing protein" evidence="1">
    <location>
        <begin position="29"/>
        <end position="219"/>
    </location>
</feature>
<dbReference type="RefSeq" id="WP_084540665.1">
    <property type="nucleotide sequence ID" value="NZ_FQXS01000016.1"/>
</dbReference>
<evidence type="ECO:0000256" key="1">
    <source>
        <dbReference type="SAM" id="SignalP"/>
    </source>
</evidence>
<dbReference type="EMBL" id="FQXS01000016">
    <property type="protein sequence ID" value="SHH94047.1"/>
    <property type="molecule type" value="Genomic_DNA"/>
</dbReference>
<feature type="signal peptide" evidence="1">
    <location>
        <begin position="1"/>
        <end position="28"/>
    </location>
</feature>
<accession>A0A1M5X2G2</accession>
<feature type="domain" description="DUF4384" evidence="2">
    <location>
        <begin position="57"/>
        <end position="131"/>
    </location>
</feature>
<dbReference type="STRING" id="1121409.SAMN02745124_02712"/>
<sequence>MKSGMCRISGVLLLMVLVLCGSSRSSHAADVSFRWAILAEEDGVMQPLDFSSPPVVHSGTPMQFYLEHLDNCYIYLYLLDAGNQVAALFPMTSGYYTYGFPRGQKFFPPGNRTFTFVPPGGMETFIMVATVQRPFQLEKLTDELLKNPGSRSQQQLLLGEIEAMIGNGKREKRSQKAEDLVAVERRSKAADGSVTTVSFQAVEVDIADFYGRKLLIDHR</sequence>
<protein>
    <recommendedName>
        <fullName evidence="2">DUF4384 domain-containing protein</fullName>
    </recommendedName>
</protein>
<proteinExistence type="predicted"/>
<keyword evidence="1" id="KW-0732">Signal</keyword>
<name>A0A1M5X2G2_9BACT</name>
<dbReference type="Proteomes" id="UP000184139">
    <property type="component" value="Unassembled WGS sequence"/>
</dbReference>
<evidence type="ECO:0000313" key="4">
    <source>
        <dbReference type="Proteomes" id="UP000184139"/>
    </source>
</evidence>